<dbReference type="SUPFAM" id="SSF81301">
    <property type="entry name" value="Nucleotidyltransferase"/>
    <property type="match status" value="1"/>
</dbReference>
<name>X1MHP2_9ZZZZ</name>
<dbReference type="EMBL" id="BARV01005770">
    <property type="protein sequence ID" value="GAI17576.1"/>
    <property type="molecule type" value="Genomic_DNA"/>
</dbReference>
<evidence type="ECO:0000259" key="1">
    <source>
        <dbReference type="Pfam" id="PF18765"/>
    </source>
</evidence>
<protein>
    <recommendedName>
        <fullName evidence="1">Polymerase beta nucleotidyltransferase domain-containing protein</fullName>
    </recommendedName>
</protein>
<dbReference type="Pfam" id="PF18765">
    <property type="entry name" value="Polbeta"/>
    <property type="match status" value="1"/>
</dbReference>
<dbReference type="InterPro" id="IPR043519">
    <property type="entry name" value="NT_sf"/>
</dbReference>
<reference evidence="2" key="1">
    <citation type="journal article" date="2014" name="Front. Microbiol.">
        <title>High frequency of phylogenetically diverse reductive dehalogenase-homologous genes in deep subseafloor sedimentary metagenomes.</title>
        <authorList>
            <person name="Kawai M."/>
            <person name="Futagami T."/>
            <person name="Toyoda A."/>
            <person name="Takaki Y."/>
            <person name="Nishi S."/>
            <person name="Hori S."/>
            <person name="Arai W."/>
            <person name="Tsubouchi T."/>
            <person name="Morono Y."/>
            <person name="Uchiyama I."/>
            <person name="Ito T."/>
            <person name="Fujiyama A."/>
            <person name="Inagaki F."/>
            <person name="Takami H."/>
        </authorList>
    </citation>
    <scope>NUCLEOTIDE SEQUENCE</scope>
    <source>
        <strain evidence="2">Expedition CK06-06</strain>
    </source>
</reference>
<proteinExistence type="predicted"/>
<sequence>MKKYHNLDKNQKKIIQKKITSCLKDEDKIIFAYLHGSFLEDRFRDIDVGIYLNVDLSKKRVLKYELVLEDELSERLLYPCDIR</sequence>
<feature type="domain" description="Polymerase beta nucleotidyltransferase" evidence="1">
    <location>
        <begin position="17"/>
        <end position="82"/>
    </location>
</feature>
<comment type="caution">
    <text evidence="2">The sequence shown here is derived from an EMBL/GenBank/DDBJ whole genome shotgun (WGS) entry which is preliminary data.</text>
</comment>
<dbReference type="InterPro" id="IPR041633">
    <property type="entry name" value="Polbeta"/>
</dbReference>
<feature type="non-terminal residue" evidence="2">
    <location>
        <position position="83"/>
    </location>
</feature>
<evidence type="ECO:0000313" key="2">
    <source>
        <dbReference type="EMBL" id="GAI17576.1"/>
    </source>
</evidence>
<gene>
    <name evidence="2" type="ORF">S06H3_11712</name>
</gene>
<accession>X1MHP2</accession>
<dbReference type="AlphaFoldDB" id="X1MHP2"/>
<organism evidence="2">
    <name type="scientific">marine sediment metagenome</name>
    <dbReference type="NCBI Taxonomy" id="412755"/>
    <lineage>
        <taxon>unclassified sequences</taxon>
        <taxon>metagenomes</taxon>
        <taxon>ecological metagenomes</taxon>
    </lineage>
</organism>